<comment type="similarity">
    <text evidence="3 10">Belongs to the TrpF family.</text>
</comment>
<dbReference type="Pfam" id="PF00697">
    <property type="entry name" value="PRAI"/>
    <property type="match status" value="1"/>
</dbReference>
<dbReference type="Gene3D" id="3.20.20.70">
    <property type="entry name" value="Aldolase class I"/>
    <property type="match status" value="1"/>
</dbReference>
<sequence>MFNDSVKRWGFGKMIKQKDDTVKQTPQIKICGITRVSDAISCAKLGADALGFVFYPKSPRYVTCDTAREISSALPEKIKTVGVFVDETFSSIMQTVEKCGLSAVQLHGNETPQFVADCRKESLIVIKALFLEKSPRIEEVNNYEASAFIVEYGKGTLPGGNALSWDWEKAKAVGENYPLILAGGLSPENISTAISLCSPDAVDISSGVESSYGIKDIAKAESFIRIVSGCMLTKITRRIF</sequence>
<evidence type="ECO:0000256" key="4">
    <source>
        <dbReference type="ARBA" id="ARBA00012572"/>
    </source>
</evidence>
<dbReference type="GO" id="GO:0000162">
    <property type="term" value="P:L-tryptophan biosynthetic process"/>
    <property type="evidence" value="ECO:0007669"/>
    <property type="project" value="UniProtKB-UniRule"/>
</dbReference>
<name>E1YD94_9BACT</name>
<keyword evidence="7 10" id="KW-0822">Tryptophan biosynthesis</keyword>
<reference evidence="12" key="1">
    <citation type="journal article" date="2011" name="Environ. Microbiol.">
        <title>Genomic insights into the metabolic potential of the polycyclic aromatic hydrocarbon degrading sulfate-reducing Deltaproteobacterium N47.</title>
        <authorList>
            <person name="Bergmann F."/>
            <person name="Selesi D."/>
            <person name="Weinmaier T."/>
            <person name="Tischler P."/>
            <person name="Rattei T."/>
            <person name="Meckenstock R.U."/>
        </authorList>
    </citation>
    <scope>NUCLEOTIDE SEQUENCE</scope>
</reference>
<evidence type="ECO:0000313" key="12">
    <source>
        <dbReference type="EMBL" id="CBX28538.1"/>
    </source>
</evidence>
<evidence type="ECO:0000256" key="7">
    <source>
        <dbReference type="ARBA" id="ARBA00022822"/>
    </source>
</evidence>
<dbReference type="EMBL" id="FR695868">
    <property type="protein sequence ID" value="CBX28538.1"/>
    <property type="molecule type" value="Genomic_DNA"/>
</dbReference>
<evidence type="ECO:0000256" key="1">
    <source>
        <dbReference type="ARBA" id="ARBA00001164"/>
    </source>
</evidence>
<protein>
    <recommendedName>
        <fullName evidence="5 10">N-(5'-phosphoribosyl)anthranilate isomerase</fullName>
        <shortName evidence="10">PRAI</shortName>
        <ecNumber evidence="4 10">5.3.1.24</ecNumber>
    </recommendedName>
</protein>
<comment type="catalytic activity">
    <reaction evidence="1 10">
        <text>N-(5-phospho-beta-D-ribosyl)anthranilate = 1-(2-carboxyphenylamino)-1-deoxy-D-ribulose 5-phosphate</text>
        <dbReference type="Rhea" id="RHEA:21540"/>
        <dbReference type="ChEBI" id="CHEBI:18277"/>
        <dbReference type="ChEBI" id="CHEBI:58613"/>
        <dbReference type="EC" id="5.3.1.24"/>
    </reaction>
</comment>
<dbReference type="HAMAP" id="MF_00135">
    <property type="entry name" value="PRAI"/>
    <property type="match status" value="1"/>
</dbReference>
<dbReference type="InterPro" id="IPR044643">
    <property type="entry name" value="TrpF_fam"/>
</dbReference>
<keyword evidence="8 10" id="KW-0057">Aromatic amino acid biosynthesis</keyword>
<evidence type="ECO:0000256" key="2">
    <source>
        <dbReference type="ARBA" id="ARBA00004664"/>
    </source>
</evidence>
<dbReference type="GO" id="GO:0004640">
    <property type="term" value="F:phosphoribosylanthranilate isomerase activity"/>
    <property type="evidence" value="ECO:0007669"/>
    <property type="project" value="UniProtKB-UniRule"/>
</dbReference>
<keyword evidence="9 10" id="KW-0413">Isomerase</keyword>
<evidence type="ECO:0000259" key="11">
    <source>
        <dbReference type="Pfam" id="PF00697"/>
    </source>
</evidence>
<evidence type="ECO:0000256" key="10">
    <source>
        <dbReference type="HAMAP-Rule" id="MF_00135"/>
    </source>
</evidence>
<proteinExistence type="inferred from homology"/>
<dbReference type="PANTHER" id="PTHR42894:SF1">
    <property type="entry name" value="N-(5'-PHOSPHORIBOSYL)ANTHRANILATE ISOMERASE"/>
    <property type="match status" value="1"/>
</dbReference>
<dbReference type="InterPro" id="IPR013785">
    <property type="entry name" value="Aldolase_TIM"/>
</dbReference>
<evidence type="ECO:0000256" key="3">
    <source>
        <dbReference type="ARBA" id="ARBA00007571"/>
    </source>
</evidence>
<dbReference type="PANTHER" id="PTHR42894">
    <property type="entry name" value="N-(5'-PHOSPHORIBOSYL)ANTHRANILATE ISOMERASE"/>
    <property type="match status" value="1"/>
</dbReference>
<evidence type="ECO:0000256" key="5">
    <source>
        <dbReference type="ARBA" id="ARBA00022272"/>
    </source>
</evidence>
<evidence type="ECO:0000256" key="6">
    <source>
        <dbReference type="ARBA" id="ARBA00022605"/>
    </source>
</evidence>
<keyword evidence="6 10" id="KW-0028">Amino-acid biosynthesis</keyword>
<dbReference type="UniPathway" id="UPA00035">
    <property type="reaction ID" value="UER00042"/>
</dbReference>
<feature type="domain" description="N-(5'phosphoribosyl) anthranilate isomerase (PRAI)" evidence="11">
    <location>
        <begin position="28"/>
        <end position="224"/>
    </location>
</feature>
<evidence type="ECO:0000256" key="8">
    <source>
        <dbReference type="ARBA" id="ARBA00023141"/>
    </source>
</evidence>
<comment type="pathway">
    <text evidence="2 10">Amino-acid biosynthesis; L-tryptophan biosynthesis; L-tryptophan from chorismate: step 3/5.</text>
</comment>
<gene>
    <name evidence="10" type="primary">trpF</name>
    <name evidence="12" type="ORF">N47_G38620</name>
</gene>
<dbReference type="InterPro" id="IPR011060">
    <property type="entry name" value="RibuloseP-bd_barrel"/>
</dbReference>
<dbReference type="CDD" id="cd00405">
    <property type="entry name" value="PRAI"/>
    <property type="match status" value="1"/>
</dbReference>
<evidence type="ECO:0000256" key="9">
    <source>
        <dbReference type="ARBA" id="ARBA00023235"/>
    </source>
</evidence>
<accession>E1YD94</accession>
<dbReference type="AlphaFoldDB" id="E1YD94"/>
<dbReference type="InterPro" id="IPR001240">
    <property type="entry name" value="PRAI_dom"/>
</dbReference>
<dbReference type="EC" id="5.3.1.24" evidence="4 10"/>
<dbReference type="FunFam" id="3.20.20.70:FF:000075">
    <property type="entry name" value="Tryptophan biosynthesis protein TRP1"/>
    <property type="match status" value="1"/>
</dbReference>
<organism evidence="12">
    <name type="scientific">uncultured Desulfobacterium sp</name>
    <dbReference type="NCBI Taxonomy" id="201089"/>
    <lineage>
        <taxon>Bacteria</taxon>
        <taxon>Pseudomonadati</taxon>
        <taxon>Thermodesulfobacteriota</taxon>
        <taxon>Desulfobacteria</taxon>
        <taxon>Desulfobacterales</taxon>
        <taxon>Desulfobacteriaceae</taxon>
        <taxon>Desulfobacterium</taxon>
        <taxon>environmental samples</taxon>
    </lineage>
</organism>
<dbReference type="SUPFAM" id="SSF51366">
    <property type="entry name" value="Ribulose-phoshate binding barrel"/>
    <property type="match status" value="1"/>
</dbReference>